<feature type="compositionally biased region" description="Pro residues" evidence="1">
    <location>
        <begin position="231"/>
        <end position="240"/>
    </location>
</feature>
<reference evidence="2 3" key="1">
    <citation type="journal article" date="2014" name="Genome Biol. Evol.">
        <title>Comparative genomics and transcriptomics analyses reveal divergent lifestyle features of nematode endoparasitic fungus Hirsutella minnesotensis.</title>
        <authorList>
            <person name="Lai Y."/>
            <person name="Liu K."/>
            <person name="Zhang X."/>
            <person name="Zhang X."/>
            <person name="Li K."/>
            <person name="Wang N."/>
            <person name="Shu C."/>
            <person name="Wu Y."/>
            <person name="Wang C."/>
            <person name="Bushley K.E."/>
            <person name="Xiang M."/>
            <person name="Liu X."/>
        </authorList>
    </citation>
    <scope>NUCLEOTIDE SEQUENCE [LARGE SCALE GENOMIC DNA]</scope>
    <source>
        <strain evidence="2 3">3608</strain>
    </source>
</reference>
<dbReference type="EMBL" id="KQ030614">
    <property type="protein sequence ID" value="KJZ70652.1"/>
    <property type="molecule type" value="Genomic_DNA"/>
</dbReference>
<evidence type="ECO:0000256" key="1">
    <source>
        <dbReference type="SAM" id="MobiDB-lite"/>
    </source>
</evidence>
<protein>
    <submittedName>
        <fullName evidence="2">Uncharacterized protein</fullName>
    </submittedName>
</protein>
<proteinExistence type="predicted"/>
<feature type="compositionally biased region" description="Low complexity" evidence="1">
    <location>
        <begin position="287"/>
        <end position="305"/>
    </location>
</feature>
<organism evidence="2 3">
    <name type="scientific">Hirsutella minnesotensis 3608</name>
    <dbReference type="NCBI Taxonomy" id="1043627"/>
    <lineage>
        <taxon>Eukaryota</taxon>
        <taxon>Fungi</taxon>
        <taxon>Dikarya</taxon>
        <taxon>Ascomycota</taxon>
        <taxon>Pezizomycotina</taxon>
        <taxon>Sordariomycetes</taxon>
        <taxon>Hypocreomycetidae</taxon>
        <taxon>Hypocreales</taxon>
        <taxon>Ophiocordycipitaceae</taxon>
        <taxon>Hirsutella</taxon>
    </lineage>
</organism>
<dbReference type="Proteomes" id="UP000054481">
    <property type="component" value="Unassembled WGS sequence"/>
</dbReference>
<accession>A0A0F7ZXF9</accession>
<feature type="compositionally biased region" description="Basic residues" evidence="1">
    <location>
        <begin position="325"/>
        <end position="334"/>
    </location>
</feature>
<sequence length="340" mass="36820">MNGRVHPYALTWEVAQHDGLESDTGGTLLYTMPALIVRDQGYQPVLPRLFDSMDNFPCIPPVVSFTGRIVGSGHSLLRQELLPGLDAAQLKCCGFVQLSTYLAPGNPEKTPFRGFHPFQVFVVFPIHANPWAILCKKMAERRDSHFQANIHFNCTGKVAGILNHRTMIHAPRSSRDYVFIVVPDSWTFLDKATIATTSALPLVTPPKPPTSSTSAAFQNIRATSYSVAPPGALPLTPPPSASTSASAGLYTPPQKHPYPGPAETPTKRPRMLQRSPDTSSSADNERSATQSFSVSSAPSSSEPETITLGPAFGNASEAPSDSPARPHRGRHPSKKLMEMK</sequence>
<evidence type="ECO:0000313" key="2">
    <source>
        <dbReference type="EMBL" id="KJZ70652.1"/>
    </source>
</evidence>
<keyword evidence="3" id="KW-1185">Reference proteome</keyword>
<name>A0A0F7ZXF9_9HYPO</name>
<gene>
    <name evidence="2" type="ORF">HIM_09972</name>
</gene>
<dbReference type="AlphaFoldDB" id="A0A0F7ZXF9"/>
<dbReference type="OrthoDB" id="4915125at2759"/>
<feature type="region of interest" description="Disordered" evidence="1">
    <location>
        <begin position="228"/>
        <end position="340"/>
    </location>
</feature>
<evidence type="ECO:0000313" key="3">
    <source>
        <dbReference type="Proteomes" id="UP000054481"/>
    </source>
</evidence>